<dbReference type="PANTHER" id="PTHR13247:SF0">
    <property type="entry name" value="MITOCHONDRIAL FISSION 1 PROTEIN"/>
    <property type="match status" value="1"/>
</dbReference>
<evidence type="ECO:0000256" key="10">
    <source>
        <dbReference type="SAM" id="Phobius"/>
    </source>
</evidence>
<comment type="function">
    <text evidence="9">Has a role in mitochondrial fission.</text>
</comment>
<dbReference type="PANTHER" id="PTHR13247">
    <property type="entry name" value="TETRATRICOPEPTIDE REPEAT PROTEIN 11 TPR REPEAT PROTEIN 11"/>
    <property type="match status" value="1"/>
</dbReference>
<dbReference type="Gene3D" id="1.25.40.10">
    <property type="entry name" value="Tetratricopeptide repeat domain"/>
    <property type="match status" value="1"/>
</dbReference>
<comment type="domain">
    <text evidence="9">The C-terminus is required for mitochondrial localization, while the N-terminus is necessary for mitochondrial fission.</text>
</comment>
<dbReference type="InterPro" id="IPR011990">
    <property type="entry name" value="TPR-like_helical_dom_sf"/>
</dbReference>
<dbReference type="InterPro" id="IPR016543">
    <property type="entry name" value="Fis1"/>
</dbReference>
<dbReference type="SUPFAM" id="SSF48452">
    <property type="entry name" value="TPR-like"/>
    <property type="match status" value="1"/>
</dbReference>
<proteinExistence type="inferred from homology"/>
<dbReference type="PIRSF" id="PIRSF008835">
    <property type="entry name" value="TPR_repeat_11_Fis1"/>
    <property type="match status" value="1"/>
</dbReference>
<dbReference type="InterPro" id="IPR033745">
    <property type="entry name" value="Fis1_cytosol"/>
</dbReference>
<dbReference type="InterPro" id="IPR028058">
    <property type="entry name" value="Fis1_TPR_N"/>
</dbReference>
<comment type="similarity">
    <text evidence="2 9">Belongs to the FIS1 family.</text>
</comment>
<dbReference type="Proteomes" id="UP001437256">
    <property type="component" value="Unassembled WGS sequence"/>
</dbReference>
<evidence type="ECO:0000256" key="9">
    <source>
        <dbReference type="PIRNR" id="PIRNR008835"/>
    </source>
</evidence>
<comment type="subcellular location">
    <subcellularLocation>
        <location evidence="1">Mitochondrion outer membrane</location>
        <topology evidence="1">Single-pass membrane protein</topology>
    </subcellularLocation>
</comment>
<protein>
    <recommendedName>
        <fullName evidence="3 9">Mitochondrial fission 1 protein</fullName>
    </recommendedName>
</protein>
<evidence type="ECO:0000313" key="12">
    <source>
        <dbReference type="Proteomes" id="UP001437256"/>
    </source>
</evidence>
<dbReference type="CDD" id="cd12212">
    <property type="entry name" value="Fis1"/>
    <property type="match status" value="1"/>
</dbReference>
<comment type="caution">
    <text evidence="11">The sequence shown here is derived from an EMBL/GenBank/DDBJ whole genome shotgun (WGS) entry which is preliminary data.</text>
</comment>
<evidence type="ECO:0000256" key="8">
    <source>
        <dbReference type="ARBA" id="ARBA00023136"/>
    </source>
</evidence>
<evidence type="ECO:0000313" key="11">
    <source>
        <dbReference type="EMBL" id="KAL0065823.1"/>
    </source>
</evidence>
<accession>A0ABR2ZYE7</accession>
<dbReference type="Pfam" id="PF14852">
    <property type="entry name" value="Fis1_TPR_N"/>
    <property type="match status" value="1"/>
</dbReference>
<keyword evidence="7 9" id="KW-0496">Mitochondrion</keyword>
<dbReference type="InterPro" id="IPR028061">
    <property type="entry name" value="Fis1_TPR_C"/>
</dbReference>
<reference evidence="11 12" key="1">
    <citation type="submission" date="2024-05" db="EMBL/GenBank/DDBJ databases">
        <title>A draft genome resource for the thread blight pathogen Marasmius tenuissimus strain MS-2.</title>
        <authorList>
            <person name="Yulfo-Soto G.E."/>
            <person name="Baruah I.K."/>
            <person name="Amoako-Attah I."/>
            <person name="Bukari Y."/>
            <person name="Meinhardt L.W."/>
            <person name="Bailey B.A."/>
            <person name="Cohen S.P."/>
        </authorList>
    </citation>
    <scope>NUCLEOTIDE SEQUENCE [LARGE SCALE GENOMIC DNA]</scope>
    <source>
        <strain evidence="11 12">MS-2</strain>
    </source>
</reference>
<evidence type="ECO:0000256" key="6">
    <source>
        <dbReference type="ARBA" id="ARBA00022989"/>
    </source>
</evidence>
<evidence type="ECO:0000256" key="4">
    <source>
        <dbReference type="ARBA" id="ARBA00022692"/>
    </source>
</evidence>
<sequence>MSTLELPYAADAEDSLSFDNLEVLRLQYERESLQAHVTVQTKFNYAWGLVKSPLREHQVEGVKLLQELYRSEPKRRRECLYYLALGHYKMGNYEEARKFNELLLEKEPTNLQAISLAQLIEKGVTKEGYVGMALVGGAAALGALAMASLIRRATRK</sequence>
<keyword evidence="12" id="KW-1185">Reference proteome</keyword>
<gene>
    <name evidence="11" type="primary">FIS1</name>
    <name evidence="11" type="ORF">AAF712_007126</name>
</gene>
<keyword evidence="5 9" id="KW-1000">Mitochondrion outer membrane</keyword>
<dbReference type="EMBL" id="JBBXMP010000042">
    <property type="protein sequence ID" value="KAL0065823.1"/>
    <property type="molecule type" value="Genomic_DNA"/>
</dbReference>
<evidence type="ECO:0000256" key="3">
    <source>
        <dbReference type="ARBA" id="ARBA00014314"/>
    </source>
</evidence>
<feature type="transmembrane region" description="Helical" evidence="10">
    <location>
        <begin position="129"/>
        <end position="150"/>
    </location>
</feature>
<name>A0ABR2ZYE7_9AGAR</name>
<keyword evidence="4 10" id="KW-0812">Transmembrane</keyword>
<keyword evidence="8 9" id="KW-0472">Membrane</keyword>
<keyword evidence="6 10" id="KW-1133">Transmembrane helix</keyword>
<evidence type="ECO:0000256" key="2">
    <source>
        <dbReference type="ARBA" id="ARBA00008937"/>
    </source>
</evidence>
<dbReference type="Pfam" id="PF14853">
    <property type="entry name" value="Fis1_TPR_C"/>
    <property type="match status" value="1"/>
</dbReference>
<organism evidence="11 12">
    <name type="scientific">Marasmius tenuissimus</name>
    <dbReference type="NCBI Taxonomy" id="585030"/>
    <lineage>
        <taxon>Eukaryota</taxon>
        <taxon>Fungi</taxon>
        <taxon>Dikarya</taxon>
        <taxon>Basidiomycota</taxon>
        <taxon>Agaricomycotina</taxon>
        <taxon>Agaricomycetes</taxon>
        <taxon>Agaricomycetidae</taxon>
        <taxon>Agaricales</taxon>
        <taxon>Marasmiineae</taxon>
        <taxon>Marasmiaceae</taxon>
        <taxon>Marasmius</taxon>
    </lineage>
</organism>
<evidence type="ECO:0000256" key="7">
    <source>
        <dbReference type="ARBA" id="ARBA00023128"/>
    </source>
</evidence>
<evidence type="ECO:0000256" key="1">
    <source>
        <dbReference type="ARBA" id="ARBA00004572"/>
    </source>
</evidence>
<evidence type="ECO:0000256" key="5">
    <source>
        <dbReference type="ARBA" id="ARBA00022787"/>
    </source>
</evidence>